<keyword evidence="4" id="KW-0677">Repeat</keyword>
<name>A0A1V9Z980_ACHHY</name>
<feature type="repeat" description="Solcar" evidence="6">
    <location>
        <begin position="7"/>
        <end position="97"/>
    </location>
</feature>
<organism evidence="8 9">
    <name type="scientific">Achlya hypogyna</name>
    <name type="common">Oomycete</name>
    <name type="synonym">Protoachlya hypogyna</name>
    <dbReference type="NCBI Taxonomy" id="1202772"/>
    <lineage>
        <taxon>Eukaryota</taxon>
        <taxon>Sar</taxon>
        <taxon>Stramenopiles</taxon>
        <taxon>Oomycota</taxon>
        <taxon>Saprolegniomycetes</taxon>
        <taxon>Saprolegniales</taxon>
        <taxon>Achlyaceae</taxon>
        <taxon>Achlya</taxon>
    </lineage>
</organism>
<dbReference type="EMBL" id="JNBR01000361">
    <property type="protein sequence ID" value="OQR94492.1"/>
    <property type="molecule type" value="Genomic_DNA"/>
</dbReference>
<dbReference type="Proteomes" id="UP000243579">
    <property type="component" value="Unassembled WGS sequence"/>
</dbReference>
<reference evidence="8 9" key="1">
    <citation type="journal article" date="2014" name="Genome Biol. Evol.">
        <title>The secreted proteins of Achlya hypogyna and Thraustotheca clavata identify the ancestral oomycete secretome and reveal gene acquisitions by horizontal gene transfer.</title>
        <authorList>
            <person name="Misner I."/>
            <person name="Blouin N."/>
            <person name="Leonard G."/>
            <person name="Richards T.A."/>
            <person name="Lane C.E."/>
        </authorList>
    </citation>
    <scope>NUCLEOTIDE SEQUENCE [LARGE SCALE GENOMIC DNA]</scope>
    <source>
        <strain evidence="8 9">ATCC 48635</strain>
    </source>
</reference>
<evidence type="ECO:0000256" key="1">
    <source>
        <dbReference type="ARBA" id="ARBA00004141"/>
    </source>
</evidence>
<keyword evidence="9" id="KW-1185">Reference proteome</keyword>
<dbReference type="InterPro" id="IPR002067">
    <property type="entry name" value="MCP"/>
</dbReference>
<evidence type="ECO:0000313" key="8">
    <source>
        <dbReference type="EMBL" id="OQR94492.1"/>
    </source>
</evidence>
<keyword evidence="5 6" id="KW-0472">Membrane</keyword>
<dbReference type="PROSITE" id="PS50920">
    <property type="entry name" value="SOLCAR"/>
    <property type="match status" value="3"/>
</dbReference>
<dbReference type="Pfam" id="PF00153">
    <property type="entry name" value="Mito_carr"/>
    <property type="match status" value="3"/>
</dbReference>
<dbReference type="GO" id="GO:0055085">
    <property type="term" value="P:transmembrane transport"/>
    <property type="evidence" value="ECO:0007669"/>
    <property type="project" value="InterPro"/>
</dbReference>
<dbReference type="OrthoDB" id="18574at2759"/>
<evidence type="ECO:0000313" key="9">
    <source>
        <dbReference type="Proteomes" id="UP000243579"/>
    </source>
</evidence>
<evidence type="ECO:0000256" key="2">
    <source>
        <dbReference type="ARBA" id="ARBA00022448"/>
    </source>
</evidence>
<protein>
    <submittedName>
        <fullName evidence="8">Mitochondrial Carrier (MC) Family</fullName>
    </submittedName>
</protein>
<dbReference type="Gene3D" id="1.50.40.10">
    <property type="entry name" value="Mitochondrial carrier domain"/>
    <property type="match status" value="1"/>
</dbReference>
<sequence length="304" mass="32985">MTPSSTSSVWEGAIAGAVAGGATRMLAAPLDLLKIRFQVHKSPTPSHGMGRRLIRAIMHIYREEGVRTFWRGNVAATGLWVSYSAIQFGCYQALQNSIVHHDHSLSWIWYSGSGAVAGVLATVVTYPLDLCRTVLASQGVPKAFPTMRHFASHMYATQGVRGFFQGLSPTVLQIAPYMGLSFGIYSTLADLSTNHPILQAVGNGAIAGFVSKLLVYPLDTVKKRMQMQGIPRHEVYGAAIPRYASSWRCALDILRHEGLHGLYKGTVPSLIKSGVTHSCTFTVYEATATALRSVGVVPMVHREA</sequence>
<dbReference type="SUPFAM" id="SSF103506">
    <property type="entry name" value="Mitochondrial carrier"/>
    <property type="match status" value="1"/>
</dbReference>
<dbReference type="AlphaFoldDB" id="A0A1V9Z980"/>
<keyword evidence="3 6" id="KW-0812">Transmembrane</keyword>
<evidence type="ECO:0000256" key="3">
    <source>
        <dbReference type="ARBA" id="ARBA00022692"/>
    </source>
</evidence>
<dbReference type="STRING" id="1202772.A0A1V9Z980"/>
<comment type="similarity">
    <text evidence="7">Belongs to the mitochondrial carrier (TC 2.A.29) family.</text>
</comment>
<gene>
    <name evidence="8" type="ORF">ACHHYP_01234</name>
</gene>
<evidence type="ECO:0000256" key="5">
    <source>
        <dbReference type="ARBA" id="ARBA00023136"/>
    </source>
</evidence>
<comment type="caution">
    <text evidence="8">The sequence shown here is derived from an EMBL/GenBank/DDBJ whole genome shotgun (WGS) entry which is preliminary data.</text>
</comment>
<dbReference type="PANTHER" id="PTHR24089">
    <property type="entry name" value="SOLUTE CARRIER FAMILY 25"/>
    <property type="match status" value="1"/>
</dbReference>
<evidence type="ECO:0000256" key="6">
    <source>
        <dbReference type="PROSITE-ProRule" id="PRU00282"/>
    </source>
</evidence>
<keyword evidence="2 7" id="KW-0813">Transport</keyword>
<proteinExistence type="inferred from homology"/>
<dbReference type="InterPro" id="IPR023395">
    <property type="entry name" value="MCP_dom_sf"/>
</dbReference>
<dbReference type="InterPro" id="IPR018108">
    <property type="entry name" value="MCP_transmembrane"/>
</dbReference>
<feature type="repeat" description="Solcar" evidence="6">
    <location>
        <begin position="105"/>
        <end position="191"/>
    </location>
</feature>
<dbReference type="PRINTS" id="PR00926">
    <property type="entry name" value="MITOCARRIER"/>
</dbReference>
<evidence type="ECO:0000256" key="7">
    <source>
        <dbReference type="RuleBase" id="RU000488"/>
    </source>
</evidence>
<accession>A0A1V9Z980</accession>
<dbReference type="GO" id="GO:0016020">
    <property type="term" value="C:membrane"/>
    <property type="evidence" value="ECO:0007669"/>
    <property type="project" value="UniProtKB-SubCell"/>
</dbReference>
<feature type="repeat" description="Solcar" evidence="6">
    <location>
        <begin position="195"/>
        <end position="290"/>
    </location>
</feature>
<comment type="subcellular location">
    <subcellularLocation>
        <location evidence="1">Membrane</location>
        <topology evidence="1">Multi-pass membrane protein</topology>
    </subcellularLocation>
</comment>
<evidence type="ECO:0000256" key="4">
    <source>
        <dbReference type="ARBA" id="ARBA00022737"/>
    </source>
</evidence>